<feature type="transmembrane region" description="Helical" evidence="9">
    <location>
        <begin position="242"/>
        <end position="267"/>
    </location>
</feature>
<evidence type="ECO:0000256" key="1">
    <source>
        <dbReference type="ARBA" id="ARBA00004651"/>
    </source>
</evidence>
<dbReference type="PANTHER" id="PTHR22926">
    <property type="entry name" value="PHOSPHO-N-ACETYLMURAMOYL-PENTAPEPTIDE-TRANSFERASE"/>
    <property type="match status" value="1"/>
</dbReference>
<accession>A0A1P8WPB6</accession>
<dbReference type="GO" id="GO:0046872">
    <property type="term" value="F:metal ion binding"/>
    <property type="evidence" value="ECO:0007669"/>
    <property type="project" value="UniProtKB-KW"/>
</dbReference>
<evidence type="ECO:0000256" key="4">
    <source>
        <dbReference type="ARBA" id="ARBA00022692"/>
    </source>
</evidence>
<dbReference type="InterPro" id="IPR018480">
    <property type="entry name" value="PNAcMuramoyl-5peptid_Trfase_CS"/>
</dbReference>
<dbReference type="GO" id="GO:0044038">
    <property type="term" value="P:cell wall macromolecule biosynthetic process"/>
    <property type="evidence" value="ECO:0007669"/>
    <property type="project" value="TreeGrafter"/>
</dbReference>
<sequence>MSSGLLAFVSAFVASVVAAPLIARLARRWGVVDAPDGHRKLHSRPIPLTGGPTLLVSLGIGLAVTLGFFPDLLKSTAHDLKFLTAMFVAGGVIVTLGIIDDRYGMRGRQKLAGQIIAALVLLPSGIVVHKVSLFGYTLSFGDLAPIVTMLWLVGAINALNLIDGVDGLASTTGIVLSLSIAAVTFIVGGRPDGLMVSMLLAGALSGFLVYNFPPARMFLGDSGSMLIGLVLGAVALKCSIKQYAAVTLVMPTAIWAIPLFDVSMAIVRRKLTGRSIYDTDRGHLHHCLERKGLAGAKLLAMTTGLCALTGLGAVAASVFHNEMIAIVGVATALSILILTRSFGHTEMSLLTKRVRRLTGSMLHRSPPVQSVLHDEKIQLNGDHNWQQLWETLTDFAERFEMDKVELMVNLPQIGEEYHASWKRKTNTASHEEWKSDIPLIVQGMRVGYIRVAGAVGEGSICKWMSDLIGGLQSFENELLSLIGDLRRQKMGIPAAESAPSDGSDVPSRTDAEQFATT</sequence>
<feature type="binding site" evidence="7">
    <location>
        <position position="221"/>
    </location>
    <ligand>
        <name>Mg(2+)</name>
        <dbReference type="ChEBI" id="CHEBI:18420"/>
    </ligand>
</feature>
<feature type="binding site" evidence="7">
    <location>
        <position position="160"/>
    </location>
    <ligand>
        <name>Mg(2+)</name>
        <dbReference type="ChEBI" id="CHEBI:18420"/>
    </ligand>
</feature>
<feature type="transmembrane region" description="Helical" evidence="9">
    <location>
        <begin position="168"/>
        <end position="187"/>
    </location>
</feature>
<dbReference type="EMBL" id="CP017641">
    <property type="protein sequence ID" value="APZ95914.1"/>
    <property type="molecule type" value="Genomic_DNA"/>
</dbReference>
<feature type="transmembrane region" description="Helical" evidence="9">
    <location>
        <begin position="298"/>
        <end position="318"/>
    </location>
</feature>
<evidence type="ECO:0000313" key="11">
    <source>
        <dbReference type="Proteomes" id="UP000187735"/>
    </source>
</evidence>
<keyword evidence="5 9" id="KW-1133">Transmembrane helix</keyword>
<keyword evidence="4 9" id="KW-0812">Transmembrane</keyword>
<feature type="transmembrane region" description="Helical" evidence="9">
    <location>
        <begin position="80"/>
        <end position="99"/>
    </location>
</feature>
<dbReference type="OrthoDB" id="9783652at2"/>
<keyword evidence="2" id="KW-1003">Cell membrane</keyword>
<dbReference type="PROSITE" id="PS01348">
    <property type="entry name" value="MRAY_2"/>
    <property type="match status" value="1"/>
</dbReference>
<dbReference type="Pfam" id="PF00953">
    <property type="entry name" value="Glycos_transf_4"/>
    <property type="match status" value="1"/>
</dbReference>
<dbReference type="RefSeq" id="WP_158521161.1">
    <property type="nucleotide sequence ID" value="NZ_CP017641.1"/>
</dbReference>
<dbReference type="InterPro" id="IPR000715">
    <property type="entry name" value="Glycosyl_transferase_4"/>
</dbReference>
<keyword evidence="7" id="KW-0479">Metal-binding</keyword>
<keyword evidence="6 9" id="KW-0472">Membrane</keyword>
<feature type="transmembrane region" description="Helical" evidence="9">
    <location>
        <begin position="6"/>
        <end position="26"/>
    </location>
</feature>
<evidence type="ECO:0000256" key="2">
    <source>
        <dbReference type="ARBA" id="ARBA00022475"/>
    </source>
</evidence>
<evidence type="ECO:0000256" key="5">
    <source>
        <dbReference type="ARBA" id="ARBA00022989"/>
    </source>
</evidence>
<feature type="transmembrane region" description="Helical" evidence="9">
    <location>
        <begin position="193"/>
        <end position="210"/>
    </location>
</feature>
<comment type="cofactor">
    <cofactor evidence="7">
        <name>Mg(2+)</name>
        <dbReference type="ChEBI" id="CHEBI:18420"/>
    </cofactor>
</comment>
<dbReference type="STRING" id="1891926.Fuma_05577"/>
<proteinExistence type="predicted"/>
<dbReference type="KEGG" id="fmr:Fuma_05577"/>
<evidence type="ECO:0000256" key="8">
    <source>
        <dbReference type="SAM" id="MobiDB-lite"/>
    </source>
</evidence>
<keyword evidence="11" id="KW-1185">Reference proteome</keyword>
<dbReference type="PANTHER" id="PTHR22926:SF3">
    <property type="entry name" value="UNDECAPRENYL-PHOSPHATE ALPHA-N-ACETYLGLUCOSAMINYL 1-PHOSPHATE TRANSFERASE"/>
    <property type="match status" value="1"/>
</dbReference>
<comment type="subcellular location">
    <subcellularLocation>
        <location evidence="1">Cell membrane</location>
        <topology evidence="1">Multi-pass membrane protein</topology>
    </subcellularLocation>
</comment>
<organism evidence="10 11">
    <name type="scientific">Fuerstiella marisgermanici</name>
    <dbReference type="NCBI Taxonomy" id="1891926"/>
    <lineage>
        <taxon>Bacteria</taxon>
        <taxon>Pseudomonadati</taxon>
        <taxon>Planctomycetota</taxon>
        <taxon>Planctomycetia</taxon>
        <taxon>Planctomycetales</taxon>
        <taxon>Planctomycetaceae</taxon>
        <taxon>Fuerstiella</taxon>
    </lineage>
</organism>
<name>A0A1P8WPB6_9PLAN</name>
<evidence type="ECO:0000256" key="6">
    <source>
        <dbReference type="ARBA" id="ARBA00023136"/>
    </source>
</evidence>
<evidence type="ECO:0000256" key="3">
    <source>
        <dbReference type="ARBA" id="ARBA00022679"/>
    </source>
</evidence>
<feature type="transmembrane region" description="Helical" evidence="9">
    <location>
        <begin position="324"/>
        <end position="343"/>
    </location>
</feature>
<feature type="region of interest" description="Disordered" evidence="8">
    <location>
        <begin position="492"/>
        <end position="517"/>
    </location>
</feature>
<evidence type="ECO:0000256" key="7">
    <source>
        <dbReference type="PIRSR" id="PIRSR600715-1"/>
    </source>
</evidence>
<feature type="transmembrane region" description="Helical" evidence="9">
    <location>
        <begin position="111"/>
        <end position="131"/>
    </location>
</feature>
<dbReference type="AlphaFoldDB" id="A0A1P8WPB6"/>
<dbReference type="GO" id="GO:0009103">
    <property type="term" value="P:lipopolysaccharide biosynthetic process"/>
    <property type="evidence" value="ECO:0007669"/>
    <property type="project" value="TreeGrafter"/>
</dbReference>
<dbReference type="Proteomes" id="UP000187735">
    <property type="component" value="Chromosome"/>
</dbReference>
<feature type="transmembrane region" description="Helical" evidence="9">
    <location>
        <begin position="217"/>
        <end position="236"/>
    </location>
</feature>
<dbReference type="GO" id="GO:0036380">
    <property type="term" value="F:UDP-N-acetylglucosamine-undecaprenyl-phosphate N-acetylglucosaminephosphotransferase activity"/>
    <property type="evidence" value="ECO:0007669"/>
    <property type="project" value="UniProtKB-EC"/>
</dbReference>
<evidence type="ECO:0000313" key="10">
    <source>
        <dbReference type="EMBL" id="APZ95914.1"/>
    </source>
</evidence>
<feature type="transmembrane region" description="Helical" evidence="9">
    <location>
        <begin position="143"/>
        <end position="161"/>
    </location>
</feature>
<evidence type="ECO:0000256" key="9">
    <source>
        <dbReference type="SAM" id="Phobius"/>
    </source>
</evidence>
<feature type="transmembrane region" description="Helical" evidence="9">
    <location>
        <begin position="46"/>
        <end position="68"/>
    </location>
</feature>
<dbReference type="GO" id="GO:0005886">
    <property type="term" value="C:plasma membrane"/>
    <property type="evidence" value="ECO:0007669"/>
    <property type="project" value="UniProtKB-SubCell"/>
</dbReference>
<keyword evidence="3 10" id="KW-0808">Transferase</keyword>
<protein>
    <submittedName>
        <fullName evidence="10">Putative undecaprenyl-phosphate N-acetylglucosaminyl 1-phosphate transferase</fullName>
        <ecNumber evidence="10">2.7.8.33</ecNumber>
    </submittedName>
</protein>
<dbReference type="EC" id="2.7.8.33" evidence="10"/>
<gene>
    <name evidence="10" type="primary">tagO_1</name>
    <name evidence="10" type="ORF">Fuma_05577</name>
</gene>
<dbReference type="CDD" id="cd06853">
    <property type="entry name" value="GT_WecA_like"/>
    <property type="match status" value="1"/>
</dbReference>
<reference evidence="10 11" key="1">
    <citation type="journal article" date="2016" name="Front. Microbiol.">
        <title>Fuerstia marisgermanicae gen. nov., sp. nov., an Unusual Member of the Phylum Planctomycetes from the German Wadden Sea.</title>
        <authorList>
            <person name="Kohn T."/>
            <person name="Heuer A."/>
            <person name="Jogler M."/>
            <person name="Vollmers J."/>
            <person name="Boedeker C."/>
            <person name="Bunk B."/>
            <person name="Rast P."/>
            <person name="Borchert D."/>
            <person name="Glockner I."/>
            <person name="Freese H.M."/>
            <person name="Klenk H.P."/>
            <person name="Overmann J."/>
            <person name="Kaster A.K."/>
            <person name="Rohde M."/>
            <person name="Wiegand S."/>
            <person name="Jogler C."/>
        </authorList>
    </citation>
    <scope>NUCLEOTIDE SEQUENCE [LARGE SCALE GENOMIC DNA]</scope>
    <source>
        <strain evidence="10 11">NH11</strain>
    </source>
</reference>
<dbReference type="GO" id="GO:0071555">
    <property type="term" value="P:cell wall organization"/>
    <property type="evidence" value="ECO:0007669"/>
    <property type="project" value="TreeGrafter"/>
</dbReference>
<keyword evidence="7" id="KW-0460">Magnesium</keyword>